<feature type="compositionally biased region" description="Polar residues" evidence="1">
    <location>
        <begin position="235"/>
        <end position="247"/>
    </location>
</feature>
<feature type="compositionally biased region" description="Low complexity" evidence="1">
    <location>
        <begin position="647"/>
        <end position="662"/>
    </location>
</feature>
<feature type="compositionally biased region" description="Polar residues" evidence="1">
    <location>
        <begin position="479"/>
        <end position="492"/>
    </location>
</feature>
<dbReference type="InterPro" id="IPR014839">
    <property type="entry name" value="Crt10"/>
</dbReference>
<keyword evidence="3" id="KW-1185">Reference proteome</keyword>
<feature type="region of interest" description="Disordered" evidence="1">
    <location>
        <begin position="459"/>
        <end position="494"/>
    </location>
</feature>
<feature type="compositionally biased region" description="Basic and acidic residues" evidence="1">
    <location>
        <begin position="697"/>
        <end position="706"/>
    </location>
</feature>
<proteinExistence type="predicted"/>
<feature type="region of interest" description="Disordered" evidence="1">
    <location>
        <begin position="385"/>
        <end position="445"/>
    </location>
</feature>
<dbReference type="EMBL" id="JAVRRJ010000001">
    <property type="protein sequence ID" value="KAK5090729.1"/>
    <property type="molecule type" value="Genomic_DNA"/>
</dbReference>
<protein>
    <submittedName>
        <fullName evidence="2">Uncharacterized protein</fullName>
    </submittedName>
</protein>
<feature type="compositionally biased region" description="Basic and acidic residues" evidence="1">
    <location>
        <begin position="385"/>
        <end position="401"/>
    </location>
</feature>
<feature type="compositionally biased region" description="Acidic residues" evidence="1">
    <location>
        <begin position="407"/>
        <end position="421"/>
    </location>
</feature>
<evidence type="ECO:0000256" key="1">
    <source>
        <dbReference type="SAM" id="MobiDB-lite"/>
    </source>
</evidence>
<evidence type="ECO:0000313" key="3">
    <source>
        <dbReference type="Proteomes" id="UP001309876"/>
    </source>
</evidence>
<comment type="caution">
    <text evidence="2">The sequence shown here is derived from an EMBL/GenBank/DDBJ whole genome shotgun (WGS) entry which is preliminary data.</text>
</comment>
<evidence type="ECO:0000313" key="2">
    <source>
        <dbReference type="EMBL" id="KAK5090729.1"/>
    </source>
</evidence>
<organism evidence="2 3">
    <name type="scientific">Lithohypha guttulata</name>
    <dbReference type="NCBI Taxonomy" id="1690604"/>
    <lineage>
        <taxon>Eukaryota</taxon>
        <taxon>Fungi</taxon>
        <taxon>Dikarya</taxon>
        <taxon>Ascomycota</taxon>
        <taxon>Pezizomycotina</taxon>
        <taxon>Eurotiomycetes</taxon>
        <taxon>Chaetothyriomycetidae</taxon>
        <taxon>Chaetothyriales</taxon>
        <taxon>Trichomeriaceae</taxon>
        <taxon>Lithohypha</taxon>
    </lineage>
</organism>
<feature type="region of interest" description="Disordered" evidence="1">
    <location>
        <begin position="641"/>
        <end position="664"/>
    </location>
</feature>
<dbReference type="AlphaFoldDB" id="A0AAN7T580"/>
<feature type="compositionally biased region" description="Acidic residues" evidence="1">
    <location>
        <begin position="459"/>
        <end position="478"/>
    </location>
</feature>
<sequence length="761" mass="85334">MDISNRKYEPIQVEMIGLEDGVRRLTKDGHTDIPPLVKWRNNLTALSQYHNLFFVAQADKVAVYQPEFPYQTLSKEPVLRIAPELANPHANGYLSSARENVSPHCINHLMVGDLGSQEILALVTDSGNVIAYYTSSVAAAINRASAQREGGTNSDILGLRHFFSYWVRQSSWGLDIHKEARMIAVSSNVPNAAQPAIDADTSATVTVFAFALTSHSKVASSSSSGDDETHTTDSVEWTNWSSNSGGTQPRRDRNYKISLAGFPGHENNIPNISFVNTNDESEGTWLLSTDITGAMKLWQIWKVACFRTWYFGTPDMNVRPWLHHQFPGWNVAALDINCFRPAATNEEFIGANKAPMYYGYHESGPSYNLTSVTTRLPENSQFHPLHAESTDVDSPPERNEVYHYSGGEDEDEEDTSDVEGMEDVRSSVEPSLVPDFDPPDTDYDVGLRDVEVYNRAIEFEIETDSESEDYDSDLDEDQTASIESTSPQSPSPLRNFRMQNVIRRAATPIQHPNIIPPEIAMIHCSDSHIRLLGSPKAKFPHIFSANVLRQLMPHNAHTHVQGLEFSHMDRLNMLHVIKELGVILIATQTGRVAVCALTRRPDLLLGFRVDCILPTKRQERSGRRPTFCTLIGMAVAPIQGRTKPRSFADSDSSSSSTVGDSSGLRFSDQHPIDIDGVRTSFDNKVVVLRHKATAQEHEAWRNKDRTPPLPKTETRPWTQLEETEAWKACEISRRYRLMLTYSDFSILTYEISRSVERGEIA</sequence>
<dbReference type="Proteomes" id="UP001309876">
    <property type="component" value="Unassembled WGS sequence"/>
</dbReference>
<name>A0AAN7T580_9EURO</name>
<reference evidence="2 3" key="1">
    <citation type="submission" date="2023-08" db="EMBL/GenBank/DDBJ databases">
        <title>Black Yeasts Isolated from many extreme environments.</title>
        <authorList>
            <person name="Coleine C."/>
            <person name="Stajich J.E."/>
            <person name="Selbmann L."/>
        </authorList>
    </citation>
    <scope>NUCLEOTIDE SEQUENCE [LARGE SCALE GENOMIC DNA]</scope>
    <source>
        <strain evidence="2 3">CCFEE 5910</strain>
    </source>
</reference>
<gene>
    <name evidence="2" type="ORF">LTR05_000905</name>
</gene>
<accession>A0AAN7T580</accession>
<feature type="region of interest" description="Disordered" evidence="1">
    <location>
        <begin position="697"/>
        <end position="716"/>
    </location>
</feature>
<feature type="region of interest" description="Disordered" evidence="1">
    <location>
        <begin position="218"/>
        <end position="252"/>
    </location>
</feature>
<dbReference type="Pfam" id="PF08728">
    <property type="entry name" value="CRT10"/>
    <property type="match status" value="1"/>
</dbReference>